<dbReference type="PATRIC" id="fig|1339280.3.peg.4217"/>
<accession>A0A015YEC0</accession>
<dbReference type="Pfam" id="PF17170">
    <property type="entry name" value="DUF5128"/>
    <property type="match status" value="1"/>
</dbReference>
<sequence length="398" mass="45865">MKSIVAILIFVLCSCGENIVVNMKINVGEKMGDFENISVQTISSNIEYIPLETNDSSLIGAMPNICVLNDAILVSSANQCLKLFDRLTGRFIRDIGHVGVDPEGYAKDSWGIVNYWVDYTYNLIYVLGWNNDLVIFDLLGNCKDRLQIYDDTRYNLSQSYLFIDSGRIWGHNKLYISNLCSSLFFVEQNTKSINDIIGLSILPLPMDEIQSISNLLGNYVSYGGNLTMASFTDDRKFYTSIDSPSLWKNGDKICLKQAFNDTIYTLCDDRIYPYLIFELGDWKWNYKDRLEVPGCERKISIDYVLENEKYIYFHFHTGLYLNNRQSYCGLYQKESNRVTLMRGDRIFDVINNQDIQLRTITSDGCFVALLQPNELCNELKDKYNCKEDDNPIIVILRK</sequence>
<dbReference type="InterPro" id="IPR032558">
    <property type="entry name" value="DUF4934"/>
</dbReference>
<comment type="caution">
    <text evidence="2">The sequence shown here is derived from an EMBL/GenBank/DDBJ whole genome shotgun (WGS) entry which is preliminary data.</text>
</comment>
<dbReference type="PROSITE" id="PS51257">
    <property type="entry name" value="PROKAR_LIPOPROTEIN"/>
    <property type="match status" value="1"/>
</dbReference>
<reference evidence="2 3" key="1">
    <citation type="submission" date="2014-02" db="EMBL/GenBank/DDBJ databases">
        <authorList>
            <person name="Sears C."/>
            <person name="Carroll K."/>
            <person name="Sack B.R."/>
            <person name="Qadri F."/>
            <person name="Myers L.L."/>
            <person name="Chung G.-T."/>
            <person name="Escheverria P."/>
            <person name="Fraser C.M."/>
            <person name="Sadzewicz L."/>
            <person name="Shefchek K.A."/>
            <person name="Tallon L."/>
            <person name="Das S.P."/>
            <person name="Daugherty S."/>
            <person name="Mongodin E.F."/>
        </authorList>
    </citation>
    <scope>NUCLEOTIDE SEQUENCE [LARGE SCALE GENOMIC DNA]</scope>
    <source>
        <strain evidence="2 3">2-F-2 #4</strain>
    </source>
</reference>
<dbReference type="RefSeq" id="WP_032571565.1">
    <property type="nucleotide sequence ID" value="NZ_JGDM01000099.1"/>
</dbReference>
<dbReference type="AlphaFoldDB" id="A0A015YEC0"/>
<gene>
    <name evidence="2" type="ORF">M076_4405</name>
</gene>
<dbReference type="EMBL" id="JGDM01000099">
    <property type="protein sequence ID" value="EXZ42533.1"/>
    <property type="molecule type" value="Genomic_DNA"/>
</dbReference>
<dbReference type="Pfam" id="PF16288">
    <property type="entry name" value="DUF4934"/>
    <property type="match status" value="1"/>
</dbReference>
<feature type="domain" description="DUF4934" evidence="1">
    <location>
        <begin position="43"/>
        <end position="135"/>
    </location>
</feature>
<proteinExistence type="predicted"/>
<evidence type="ECO:0000259" key="1">
    <source>
        <dbReference type="Pfam" id="PF16288"/>
    </source>
</evidence>
<dbReference type="Proteomes" id="UP000022272">
    <property type="component" value="Unassembled WGS sequence"/>
</dbReference>
<organism evidence="2 3">
    <name type="scientific">Bacteroides fragilis str. 2-F-2 #4</name>
    <dbReference type="NCBI Taxonomy" id="1339280"/>
    <lineage>
        <taxon>Bacteria</taxon>
        <taxon>Pseudomonadati</taxon>
        <taxon>Bacteroidota</taxon>
        <taxon>Bacteroidia</taxon>
        <taxon>Bacteroidales</taxon>
        <taxon>Bacteroidaceae</taxon>
        <taxon>Bacteroides</taxon>
    </lineage>
</organism>
<evidence type="ECO:0000313" key="2">
    <source>
        <dbReference type="EMBL" id="EXZ42533.1"/>
    </source>
</evidence>
<evidence type="ECO:0000313" key="3">
    <source>
        <dbReference type="Proteomes" id="UP000022272"/>
    </source>
</evidence>
<protein>
    <recommendedName>
        <fullName evidence="1">DUF4934 domain-containing protein</fullName>
    </recommendedName>
</protein>
<name>A0A015YEC0_BACFG</name>